<dbReference type="OMA" id="NQLQICA"/>
<reference evidence="7 8" key="1">
    <citation type="journal article" date="2008" name="Nature">
        <title>The Trichoplax genome and the nature of placozoans.</title>
        <authorList>
            <person name="Srivastava M."/>
            <person name="Begovic E."/>
            <person name="Chapman J."/>
            <person name="Putnam N.H."/>
            <person name="Hellsten U."/>
            <person name="Kawashima T."/>
            <person name="Kuo A."/>
            <person name="Mitros T."/>
            <person name="Salamov A."/>
            <person name="Carpenter M.L."/>
            <person name="Signorovitch A.Y."/>
            <person name="Moreno M.A."/>
            <person name="Kamm K."/>
            <person name="Grimwood J."/>
            <person name="Schmutz J."/>
            <person name="Shapiro H."/>
            <person name="Grigoriev I.V."/>
            <person name="Buss L.W."/>
            <person name="Schierwater B."/>
            <person name="Dellaporta S.L."/>
            <person name="Rokhsar D.S."/>
        </authorList>
    </citation>
    <scope>NUCLEOTIDE SEQUENCE [LARGE SCALE GENOMIC DNA]</scope>
    <source>
        <strain evidence="7 8">Grell-BS-1999</strain>
    </source>
</reference>
<dbReference type="OrthoDB" id="5950413at2759"/>
<dbReference type="PANTHER" id="PTHR21244:SF1">
    <property type="entry name" value="SMALL RIBOSOMAL SUBUNIT PROTEIN US3M"/>
    <property type="match status" value="1"/>
</dbReference>
<keyword evidence="3" id="KW-0809">Transit peptide</keyword>
<keyword evidence="6" id="KW-0687">Ribonucleoprotein</keyword>
<evidence type="ECO:0000256" key="3">
    <source>
        <dbReference type="ARBA" id="ARBA00022946"/>
    </source>
</evidence>
<dbReference type="RefSeq" id="XP_002113365.1">
    <property type="nucleotide sequence ID" value="XM_002113329.1"/>
</dbReference>
<sequence length="107" mass="12358">RPYRYGVTVASESQNTGCISGSRQWTRERITDDLMIRSFIRGTFLPFLDHKRQTVVIKRKLNTIIVALFVVPRDQISRIYFLVGYAEKLMGAMFGCNVQLVLQTGHY</sequence>
<dbReference type="GO" id="GO:1990904">
    <property type="term" value="C:ribonucleoprotein complex"/>
    <property type="evidence" value="ECO:0007669"/>
    <property type="project" value="UniProtKB-KW"/>
</dbReference>
<comment type="subcellular location">
    <subcellularLocation>
        <location evidence="1">Mitochondrion</location>
    </subcellularLocation>
</comment>
<evidence type="ECO:0000256" key="1">
    <source>
        <dbReference type="ARBA" id="ARBA00004173"/>
    </source>
</evidence>
<dbReference type="EMBL" id="DS985246">
    <property type="protein sequence ID" value="EDV23839.1"/>
    <property type="molecule type" value="Genomic_DNA"/>
</dbReference>
<evidence type="ECO:0000256" key="4">
    <source>
        <dbReference type="ARBA" id="ARBA00022980"/>
    </source>
</evidence>
<evidence type="ECO:0000313" key="7">
    <source>
        <dbReference type="EMBL" id="EDV23839.1"/>
    </source>
</evidence>
<keyword evidence="4" id="KW-0689">Ribosomal protein</keyword>
<name>B3RZH0_TRIAD</name>
<evidence type="ECO:0000313" key="8">
    <source>
        <dbReference type="Proteomes" id="UP000009022"/>
    </source>
</evidence>
<dbReference type="CTD" id="6754942"/>
<dbReference type="KEGG" id="tad:TRIADDRAFT_27023"/>
<organism evidence="7 8">
    <name type="scientific">Trichoplax adhaerens</name>
    <name type="common">Trichoplax reptans</name>
    <dbReference type="NCBI Taxonomy" id="10228"/>
    <lineage>
        <taxon>Eukaryota</taxon>
        <taxon>Metazoa</taxon>
        <taxon>Placozoa</taxon>
        <taxon>Uniplacotomia</taxon>
        <taxon>Trichoplacea</taxon>
        <taxon>Trichoplacidae</taxon>
        <taxon>Trichoplax</taxon>
    </lineage>
</organism>
<dbReference type="PANTHER" id="PTHR21244">
    <property type="entry name" value="MITOCHONDRIAL 28S RIBOSOMAL PROTEIN S24"/>
    <property type="match status" value="1"/>
</dbReference>
<proteinExistence type="inferred from homology"/>
<evidence type="ECO:0000256" key="5">
    <source>
        <dbReference type="ARBA" id="ARBA00023128"/>
    </source>
</evidence>
<keyword evidence="5" id="KW-0496">Mitochondrion</keyword>
<feature type="non-terminal residue" evidence="7">
    <location>
        <position position="1"/>
    </location>
</feature>
<dbReference type="GO" id="GO:0005739">
    <property type="term" value="C:mitochondrion"/>
    <property type="evidence" value="ECO:0007669"/>
    <property type="project" value="UniProtKB-SubCell"/>
</dbReference>
<dbReference type="PhylomeDB" id="B3RZH0"/>
<dbReference type="InterPro" id="IPR026146">
    <property type="entry name" value="Ribosomal_uS3m"/>
</dbReference>
<gene>
    <name evidence="7" type="ORF">TRIADDRAFT_27023</name>
</gene>
<dbReference type="HOGENOM" id="CLU_2216598_0_0_1"/>
<protein>
    <submittedName>
        <fullName evidence="7">Uncharacterized protein</fullName>
    </submittedName>
</protein>
<accession>B3RZH0</accession>
<dbReference type="Pfam" id="PF14955">
    <property type="entry name" value="MRP-S24"/>
    <property type="match status" value="1"/>
</dbReference>
<comment type="similarity">
    <text evidence="2">Belongs to the universal ribosomal protein uS3 family.</text>
</comment>
<dbReference type="InParanoid" id="B3RZH0"/>
<dbReference type="GO" id="GO:0005840">
    <property type="term" value="C:ribosome"/>
    <property type="evidence" value="ECO:0007669"/>
    <property type="project" value="UniProtKB-KW"/>
</dbReference>
<dbReference type="AlphaFoldDB" id="B3RZH0"/>
<evidence type="ECO:0000256" key="6">
    <source>
        <dbReference type="ARBA" id="ARBA00023274"/>
    </source>
</evidence>
<dbReference type="STRING" id="10228.B3RZH0"/>
<dbReference type="Proteomes" id="UP000009022">
    <property type="component" value="Unassembled WGS sequence"/>
</dbReference>
<evidence type="ECO:0000256" key="2">
    <source>
        <dbReference type="ARBA" id="ARBA00010761"/>
    </source>
</evidence>
<dbReference type="GeneID" id="6754942"/>
<keyword evidence="8" id="KW-1185">Reference proteome</keyword>